<keyword evidence="6 7" id="KW-0472">Membrane</keyword>
<sequence length="159" mass="17094">MSEWFGSSWSTIGWVAASTVAMYATLLVTVRIAGRRTVAQLSAFDAVITISFGTLLASTALAPDPSYVQGTTALLTLLALQVGVAFVRRRSALARRLLEFEPETVVDDGRATLPTGLFTSQLSEGELRSRLREKGHHDLSGLMVVVLEPDGGISVRTDE</sequence>
<dbReference type="RefSeq" id="WP_153758056.1">
    <property type="nucleotide sequence ID" value="NZ_CP045851.1"/>
</dbReference>
<dbReference type="AlphaFoldDB" id="A0A5Q2RJD7"/>
<gene>
    <name evidence="9" type="ORF">GH723_01865</name>
</gene>
<dbReference type="Gene3D" id="3.30.240.20">
    <property type="entry name" value="bsu07140 like domains"/>
    <property type="match status" value="1"/>
</dbReference>
<feature type="transmembrane region" description="Helical" evidence="7">
    <location>
        <begin position="41"/>
        <end position="61"/>
    </location>
</feature>
<accession>A0A5Q2RJD7</accession>
<evidence type="ECO:0000256" key="5">
    <source>
        <dbReference type="ARBA" id="ARBA00022989"/>
    </source>
</evidence>
<evidence type="ECO:0000256" key="2">
    <source>
        <dbReference type="ARBA" id="ARBA00006448"/>
    </source>
</evidence>
<evidence type="ECO:0000256" key="3">
    <source>
        <dbReference type="ARBA" id="ARBA00022475"/>
    </source>
</evidence>
<comment type="subcellular location">
    <subcellularLocation>
        <location evidence="1">Cell membrane</location>
        <topology evidence="1">Multi-pass membrane protein</topology>
    </subcellularLocation>
</comment>
<evidence type="ECO:0000256" key="6">
    <source>
        <dbReference type="ARBA" id="ARBA00023136"/>
    </source>
</evidence>
<evidence type="ECO:0000256" key="7">
    <source>
        <dbReference type="SAM" id="Phobius"/>
    </source>
</evidence>
<keyword evidence="10" id="KW-1185">Reference proteome</keyword>
<reference evidence="9 10" key="1">
    <citation type="submission" date="2019-11" db="EMBL/GenBank/DDBJ databases">
        <authorList>
            <person name="He Y."/>
        </authorList>
    </citation>
    <scope>NUCLEOTIDE SEQUENCE [LARGE SCALE GENOMIC DNA]</scope>
    <source>
        <strain evidence="9 10">SCSIO 58843</strain>
    </source>
</reference>
<evidence type="ECO:0000256" key="4">
    <source>
        <dbReference type="ARBA" id="ARBA00022692"/>
    </source>
</evidence>
<dbReference type="PANTHER" id="PTHR34582:SF6">
    <property type="entry name" value="UPF0702 TRANSMEMBRANE PROTEIN YCAP"/>
    <property type="match status" value="1"/>
</dbReference>
<organism evidence="9 10">
    <name type="scientific">Actinomarinicola tropica</name>
    <dbReference type="NCBI Taxonomy" id="2789776"/>
    <lineage>
        <taxon>Bacteria</taxon>
        <taxon>Bacillati</taxon>
        <taxon>Actinomycetota</taxon>
        <taxon>Acidimicrobiia</taxon>
        <taxon>Acidimicrobiales</taxon>
        <taxon>Iamiaceae</taxon>
        <taxon>Actinomarinicola</taxon>
    </lineage>
</organism>
<dbReference type="EMBL" id="CP045851">
    <property type="protein sequence ID" value="QGG93950.1"/>
    <property type="molecule type" value="Genomic_DNA"/>
</dbReference>
<proteinExistence type="inferred from homology"/>
<protein>
    <submittedName>
        <fullName evidence="9">DUF421 domain-containing protein</fullName>
    </submittedName>
</protein>
<dbReference type="GO" id="GO:0005886">
    <property type="term" value="C:plasma membrane"/>
    <property type="evidence" value="ECO:0007669"/>
    <property type="project" value="UniProtKB-SubCell"/>
</dbReference>
<keyword evidence="4 7" id="KW-0812">Transmembrane</keyword>
<keyword evidence="5 7" id="KW-1133">Transmembrane helix</keyword>
<keyword evidence="3" id="KW-1003">Cell membrane</keyword>
<dbReference type="Proteomes" id="UP000334019">
    <property type="component" value="Chromosome"/>
</dbReference>
<evidence type="ECO:0000259" key="8">
    <source>
        <dbReference type="Pfam" id="PF04239"/>
    </source>
</evidence>
<comment type="similarity">
    <text evidence="2">Belongs to the UPF0702 family.</text>
</comment>
<dbReference type="KEGG" id="atq:GH723_01865"/>
<evidence type="ECO:0000256" key="1">
    <source>
        <dbReference type="ARBA" id="ARBA00004651"/>
    </source>
</evidence>
<evidence type="ECO:0000313" key="10">
    <source>
        <dbReference type="Proteomes" id="UP000334019"/>
    </source>
</evidence>
<feature type="transmembrane region" description="Helical" evidence="7">
    <location>
        <begin position="12"/>
        <end position="34"/>
    </location>
</feature>
<dbReference type="InterPro" id="IPR007353">
    <property type="entry name" value="DUF421"/>
</dbReference>
<evidence type="ECO:0000313" key="9">
    <source>
        <dbReference type="EMBL" id="QGG93950.1"/>
    </source>
</evidence>
<name>A0A5Q2RJD7_9ACTN</name>
<feature type="domain" description="YetF C-terminal" evidence="8">
    <location>
        <begin position="91"/>
        <end position="157"/>
    </location>
</feature>
<dbReference type="PANTHER" id="PTHR34582">
    <property type="entry name" value="UPF0702 TRANSMEMBRANE PROTEIN YCAP"/>
    <property type="match status" value="1"/>
</dbReference>
<dbReference type="Pfam" id="PF04239">
    <property type="entry name" value="DUF421"/>
    <property type="match status" value="1"/>
</dbReference>
<feature type="transmembrane region" description="Helical" evidence="7">
    <location>
        <begin position="67"/>
        <end position="87"/>
    </location>
</feature>
<dbReference type="InterPro" id="IPR023090">
    <property type="entry name" value="UPF0702_alpha/beta_dom_sf"/>
</dbReference>